<dbReference type="Pfam" id="PF13276">
    <property type="entry name" value="HTH_21"/>
    <property type="match status" value="1"/>
</dbReference>
<evidence type="ECO:0000313" key="4">
    <source>
        <dbReference type="Proteomes" id="UP001490330"/>
    </source>
</evidence>
<proteinExistence type="predicted"/>
<dbReference type="InterPro" id="IPR012337">
    <property type="entry name" value="RNaseH-like_sf"/>
</dbReference>
<gene>
    <name evidence="3" type="ORF">ABT322_38035</name>
</gene>
<reference evidence="3 4" key="1">
    <citation type="submission" date="2024-06" db="EMBL/GenBank/DDBJ databases">
        <title>The Natural Products Discovery Center: Release of the First 8490 Sequenced Strains for Exploring Actinobacteria Biosynthetic Diversity.</title>
        <authorList>
            <person name="Kalkreuter E."/>
            <person name="Kautsar S.A."/>
            <person name="Yang D."/>
            <person name="Bader C.D."/>
            <person name="Teijaro C.N."/>
            <person name="Fluegel L."/>
            <person name="Davis C.M."/>
            <person name="Simpson J.R."/>
            <person name="Lauterbach L."/>
            <person name="Steele A.D."/>
            <person name="Gui C."/>
            <person name="Meng S."/>
            <person name="Li G."/>
            <person name="Viehrig K."/>
            <person name="Ye F."/>
            <person name="Su P."/>
            <person name="Kiefer A.F."/>
            <person name="Nichols A."/>
            <person name="Cepeda A.J."/>
            <person name="Yan W."/>
            <person name="Fan B."/>
            <person name="Jiang Y."/>
            <person name="Adhikari A."/>
            <person name="Zheng C.-J."/>
            <person name="Schuster L."/>
            <person name="Cowan T.M."/>
            <person name="Smanski M.J."/>
            <person name="Chevrette M.G."/>
            <person name="De Carvalho L.P.S."/>
            <person name="Shen B."/>
        </authorList>
    </citation>
    <scope>NUCLEOTIDE SEQUENCE [LARGE SCALE GENOMIC DNA]</scope>
    <source>
        <strain evidence="3 4">NPDC000632</strain>
    </source>
</reference>
<dbReference type="InterPro" id="IPR001584">
    <property type="entry name" value="Integrase_cat-core"/>
</dbReference>
<accession>A0ABV1VTY9</accession>
<dbReference type="InterPro" id="IPR036397">
    <property type="entry name" value="RNaseH_sf"/>
</dbReference>
<dbReference type="PROSITE" id="PS50994">
    <property type="entry name" value="INTEGRASE"/>
    <property type="match status" value="1"/>
</dbReference>
<dbReference type="SUPFAM" id="SSF53098">
    <property type="entry name" value="Ribonuclease H-like"/>
    <property type="match status" value="1"/>
</dbReference>
<dbReference type="RefSeq" id="WP_350725142.1">
    <property type="nucleotide sequence ID" value="NZ_JBEPCO010000065.1"/>
</dbReference>
<dbReference type="Pfam" id="PF00665">
    <property type="entry name" value="rve"/>
    <property type="match status" value="1"/>
</dbReference>
<dbReference type="Pfam" id="PF13333">
    <property type="entry name" value="rve_2"/>
    <property type="match status" value="1"/>
</dbReference>
<evidence type="ECO:0000259" key="2">
    <source>
        <dbReference type="PROSITE" id="PS50994"/>
    </source>
</evidence>
<dbReference type="NCBIfam" id="NF033516">
    <property type="entry name" value="transpos_IS3"/>
    <property type="match status" value="1"/>
</dbReference>
<dbReference type="Pfam" id="PF01527">
    <property type="entry name" value="HTH_Tnp_1"/>
    <property type="match status" value="1"/>
</dbReference>
<evidence type="ECO:0000256" key="1">
    <source>
        <dbReference type="ARBA" id="ARBA00002286"/>
    </source>
</evidence>
<dbReference type="EMBL" id="JBEPCV010000066">
    <property type="protein sequence ID" value="MER6909425.1"/>
    <property type="molecule type" value="Genomic_DNA"/>
</dbReference>
<comment type="function">
    <text evidence="1">Involved in the transposition of the insertion sequence.</text>
</comment>
<dbReference type="InterPro" id="IPR048020">
    <property type="entry name" value="Transpos_IS3"/>
</dbReference>
<sequence>MGRKSPYPEEFRKDAVALFRAGGGKRTYAAVAADLGITAESLRTWVRKENESQAVPERREAGGSSAEELARLRAENARLLKAEKGVAAGARDPAPGSRLFRPGGEVSPRRWDFISENSADFGVKRICRVLGVSRSGYYQHRATADARAERAVEEERTVSEIRQIHADHQGAYGAPRVHAELRSRGRRINRKRVSRLMRINRIVGRHLRRKKRTTIQDKTAPPVPDLVMRDFTTDMLNTKWCGDITYVAVGSTWLYLATVIDICSRRVIGWSIADHMRTSLVTDAIEMAVAARGGHVHGVVFHTDRGAQYGSAVFAEICRRHGIRRSMGRVGSSYDNALAESFFQGLKRELLHGRRWTSKAQMRLELFRWLSYYNRRRRHSALGYLAPADDEQQLITSRTLSLVA</sequence>
<keyword evidence="4" id="KW-1185">Reference proteome</keyword>
<comment type="caution">
    <text evidence="3">The sequence shown here is derived from an EMBL/GenBank/DDBJ whole genome shotgun (WGS) entry which is preliminary data.</text>
</comment>
<evidence type="ECO:0000313" key="3">
    <source>
        <dbReference type="EMBL" id="MER6909425.1"/>
    </source>
</evidence>
<dbReference type="InterPro" id="IPR025948">
    <property type="entry name" value="HTH-like_dom"/>
</dbReference>
<name>A0ABV1VTY9_9ACTN</name>
<protein>
    <submittedName>
        <fullName evidence="3">IS3 family transposase</fullName>
    </submittedName>
</protein>
<dbReference type="Proteomes" id="UP001490330">
    <property type="component" value="Unassembled WGS sequence"/>
</dbReference>
<dbReference type="InterPro" id="IPR050900">
    <property type="entry name" value="Transposase_IS3/IS150/IS904"/>
</dbReference>
<dbReference type="InterPro" id="IPR009057">
    <property type="entry name" value="Homeodomain-like_sf"/>
</dbReference>
<dbReference type="InterPro" id="IPR002514">
    <property type="entry name" value="Transposase_8"/>
</dbReference>
<dbReference type="PANTHER" id="PTHR46889:SF4">
    <property type="entry name" value="TRANSPOSASE INSO FOR INSERTION SEQUENCE ELEMENT IS911B-RELATED"/>
    <property type="match status" value="1"/>
</dbReference>
<dbReference type="Gene3D" id="3.30.420.10">
    <property type="entry name" value="Ribonuclease H-like superfamily/Ribonuclease H"/>
    <property type="match status" value="1"/>
</dbReference>
<feature type="domain" description="Integrase catalytic" evidence="2">
    <location>
        <begin position="220"/>
        <end position="395"/>
    </location>
</feature>
<dbReference type="Gene3D" id="1.10.10.60">
    <property type="entry name" value="Homeodomain-like"/>
    <property type="match status" value="1"/>
</dbReference>
<dbReference type="SUPFAM" id="SSF46689">
    <property type="entry name" value="Homeodomain-like"/>
    <property type="match status" value="1"/>
</dbReference>
<dbReference type="PANTHER" id="PTHR46889">
    <property type="entry name" value="TRANSPOSASE INSF FOR INSERTION SEQUENCE IS3B-RELATED"/>
    <property type="match status" value="1"/>
</dbReference>
<organism evidence="3 4">
    <name type="scientific">Streptomyces flaveolus</name>
    <dbReference type="NCBI Taxonomy" id="67297"/>
    <lineage>
        <taxon>Bacteria</taxon>
        <taxon>Bacillati</taxon>
        <taxon>Actinomycetota</taxon>
        <taxon>Actinomycetes</taxon>
        <taxon>Kitasatosporales</taxon>
        <taxon>Streptomycetaceae</taxon>
        <taxon>Streptomyces</taxon>
    </lineage>
</organism>